<sequence length="49" mass="5163">LDKNLSQSDPCLNSVNDYPSLLLVIASNLSGFDSVLFALASSLLSILGH</sequence>
<evidence type="ECO:0000313" key="2">
    <source>
        <dbReference type="EMBL" id="KAH9326182.1"/>
    </source>
</evidence>
<keyword evidence="1" id="KW-0472">Membrane</keyword>
<keyword evidence="3" id="KW-1185">Reference proteome</keyword>
<evidence type="ECO:0000313" key="3">
    <source>
        <dbReference type="Proteomes" id="UP000824469"/>
    </source>
</evidence>
<comment type="caution">
    <text evidence="2">The sequence shown here is derived from an EMBL/GenBank/DDBJ whole genome shotgun (WGS) entry which is preliminary data.</text>
</comment>
<name>A0AA38LLW5_TAXCH</name>
<dbReference type="EMBL" id="JAHRHJ020000002">
    <property type="protein sequence ID" value="KAH9326182.1"/>
    <property type="molecule type" value="Genomic_DNA"/>
</dbReference>
<reference evidence="2 3" key="1">
    <citation type="journal article" date="2021" name="Nat. Plants">
        <title>The Taxus genome provides insights into paclitaxel biosynthesis.</title>
        <authorList>
            <person name="Xiong X."/>
            <person name="Gou J."/>
            <person name="Liao Q."/>
            <person name="Li Y."/>
            <person name="Zhou Q."/>
            <person name="Bi G."/>
            <person name="Li C."/>
            <person name="Du R."/>
            <person name="Wang X."/>
            <person name="Sun T."/>
            <person name="Guo L."/>
            <person name="Liang H."/>
            <person name="Lu P."/>
            <person name="Wu Y."/>
            <person name="Zhang Z."/>
            <person name="Ro D.K."/>
            <person name="Shang Y."/>
            <person name="Huang S."/>
            <person name="Yan J."/>
        </authorList>
    </citation>
    <scope>NUCLEOTIDE SEQUENCE [LARGE SCALE GENOMIC DNA]</scope>
    <source>
        <strain evidence="2">Ta-2019</strain>
    </source>
</reference>
<organism evidence="2 3">
    <name type="scientific">Taxus chinensis</name>
    <name type="common">Chinese yew</name>
    <name type="synonym">Taxus wallichiana var. chinensis</name>
    <dbReference type="NCBI Taxonomy" id="29808"/>
    <lineage>
        <taxon>Eukaryota</taxon>
        <taxon>Viridiplantae</taxon>
        <taxon>Streptophyta</taxon>
        <taxon>Embryophyta</taxon>
        <taxon>Tracheophyta</taxon>
        <taxon>Spermatophyta</taxon>
        <taxon>Pinopsida</taxon>
        <taxon>Pinidae</taxon>
        <taxon>Conifers II</taxon>
        <taxon>Cupressales</taxon>
        <taxon>Taxaceae</taxon>
        <taxon>Taxus</taxon>
    </lineage>
</organism>
<dbReference type="AlphaFoldDB" id="A0AA38LLW5"/>
<protein>
    <submittedName>
        <fullName evidence="2">Uncharacterized protein</fullName>
    </submittedName>
</protein>
<accession>A0AA38LLW5</accession>
<dbReference type="Proteomes" id="UP000824469">
    <property type="component" value="Unassembled WGS sequence"/>
</dbReference>
<keyword evidence="1" id="KW-1133">Transmembrane helix</keyword>
<evidence type="ECO:0000256" key="1">
    <source>
        <dbReference type="SAM" id="Phobius"/>
    </source>
</evidence>
<keyword evidence="1" id="KW-0812">Transmembrane</keyword>
<feature type="non-terminal residue" evidence="2">
    <location>
        <position position="1"/>
    </location>
</feature>
<feature type="non-terminal residue" evidence="2">
    <location>
        <position position="49"/>
    </location>
</feature>
<proteinExistence type="predicted"/>
<gene>
    <name evidence="2" type="ORF">KI387_006360</name>
</gene>
<feature type="transmembrane region" description="Helical" evidence="1">
    <location>
        <begin position="20"/>
        <end position="47"/>
    </location>
</feature>